<dbReference type="InterPro" id="IPR045518">
    <property type="entry name" value="2EXR"/>
</dbReference>
<name>A0AAE0JPY0_9PEZI</name>
<dbReference type="PANTHER" id="PTHR35910">
    <property type="entry name" value="2EXR DOMAIN-CONTAINING PROTEIN"/>
    <property type="match status" value="1"/>
</dbReference>
<comment type="caution">
    <text evidence="3">The sequence shown here is derived from an EMBL/GenBank/DDBJ whole genome shotgun (WGS) entry which is preliminary data.</text>
</comment>
<sequence>MSDHTQQPSGTAGPLTTFHPFPKLPWELRHDIWDLVVRPLDRPGAHIFCIEERELDDSEAKECDVVCGPIPSESGESNLHIRVPAATMSSGPAGNPSMYMIDGGLWTACKESRAVMEKVFKHHIWDPKRRAWPQYYEASFPLERYRFIPPHLRALRQSPVIKNPYEGVKHETDMIPATGFFLSAPSSPSSSSSARTTKADRPNHQVTTSPHYFSVFPHRDLFIMRPASWKIDDIWSRLEVFFPFGSKKWGYFGFGGKHGLAFEYDPAWMEGSEDDYYRDDSGKIMGVISIVDRITSVITQWDTSEPDTIWFIDYRLKLKQDTPADKREPDGNQKVFYGNDGRRYVEMYSKFVEGGGDRLQWFYTEGVGGEDSSISEESCHSFIEYVELELLDMLNEDSENEWGDEERDGPKFGILACLP</sequence>
<evidence type="ECO:0000313" key="3">
    <source>
        <dbReference type="EMBL" id="KAK3354894.1"/>
    </source>
</evidence>
<proteinExistence type="predicted"/>
<reference evidence="3" key="1">
    <citation type="journal article" date="2023" name="Mol. Phylogenet. Evol.">
        <title>Genome-scale phylogeny and comparative genomics of the fungal order Sordariales.</title>
        <authorList>
            <person name="Hensen N."/>
            <person name="Bonometti L."/>
            <person name="Westerberg I."/>
            <person name="Brannstrom I.O."/>
            <person name="Guillou S."/>
            <person name="Cros-Aarteil S."/>
            <person name="Calhoun S."/>
            <person name="Haridas S."/>
            <person name="Kuo A."/>
            <person name="Mondo S."/>
            <person name="Pangilinan J."/>
            <person name="Riley R."/>
            <person name="LaButti K."/>
            <person name="Andreopoulos B."/>
            <person name="Lipzen A."/>
            <person name="Chen C."/>
            <person name="Yan M."/>
            <person name="Daum C."/>
            <person name="Ng V."/>
            <person name="Clum A."/>
            <person name="Steindorff A."/>
            <person name="Ohm R.A."/>
            <person name="Martin F."/>
            <person name="Silar P."/>
            <person name="Natvig D.O."/>
            <person name="Lalanne C."/>
            <person name="Gautier V."/>
            <person name="Ament-Velasquez S.L."/>
            <person name="Kruys A."/>
            <person name="Hutchinson M.I."/>
            <person name="Powell A.J."/>
            <person name="Barry K."/>
            <person name="Miller A.N."/>
            <person name="Grigoriev I.V."/>
            <person name="Debuchy R."/>
            <person name="Gladieux P."/>
            <person name="Hiltunen Thoren M."/>
            <person name="Johannesson H."/>
        </authorList>
    </citation>
    <scope>NUCLEOTIDE SEQUENCE</scope>
    <source>
        <strain evidence="3">CBS 560.94</strain>
    </source>
</reference>
<feature type="compositionally biased region" description="Low complexity" evidence="1">
    <location>
        <begin position="183"/>
        <end position="194"/>
    </location>
</feature>
<dbReference type="Pfam" id="PF20150">
    <property type="entry name" value="2EXR"/>
    <property type="match status" value="1"/>
</dbReference>
<keyword evidence="4" id="KW-1185">Reference proteome</keyword>
<dbReference type="RefSeq" id="XP_062686272.1">
    <property type="nucleotide sequence ID" value="XM_062825985.1"/>
</dbReference>
<dbReference type="AlphaFoldDB" id="A0AAE0JPY0"/>
<dbReference type="PANTHER" id="PTHR35910:SF1">
    <property type="entry name" value="2EXR DOMAIN-CONTAINING PROTEIN"/>
    <property type="match status" value="1"/>
</dbReference>
<accession>A0AAE0JPY0</accession>
<organism evidence="3 4">
    <name type="scientific">Neurospora tetraspora</name>
    <dbReference type="NCBI Taxonomy" id="94610"/>
    <lineage>
        <taxon>Eukaryota</taxon>
        <taxon>Fungi</taxon>
        <taxon>Dikarya</taxon>
        <taxon>Ascomycota</taxon>
        <taxon>Pezizomycotina</taxon>
        <taxon>Sordariomycetes</taxon>
        <taxon>Sordariomycetidae</taxon>
        <taxon>Sordariales</taxon>
        <taxon>Sordariaceae</taxon>
        <taxon>Neurospora</taxon>
    </lineage>
</organism>
<feature type="region of interest" description="Disordered" evidence="1">
    <location>
        <begin position="183"/>
        <end position="203"/>
    </location>
</feature>
<dbReference type="GeneID" id="87863139"/>
<gene>
    <name evidence="3" type="ORF">B0H65DRAFT_450038</name>
</gene>
<reference evidence="3" key="2">
    <citation type="submission" date="2023-06" db="EMBL/GenBank/DDBJ databases">
        <authorList>
            <consortium name="Lawrence Berkeley National Laboratory"/>
            <person name="Haridas S."/>
            <person name="Hensen N."/>
            <person name="Bonometti L."/>
            <person name="Westerberg I."/>
            <person name="Brannstrom I.O."/>
            <person name="Guillou S."/>
            <person name="Cros-Aarteil S."/>
            <person name="Calhoun S."/>
            <person name="Kuo A."/>
            <person name="Mondo S."/>
            <person name="Pangilinan J."/>
            <person name="Riley R."/>
            <person name="Labutti K."/>
            <person name="Andreopoulos B."/>
            <person name="Lipzen A."/>
            <person name="Chen C."/>
            <person name="Yanf M."/>
            <person name="Daum C."/>
            <person name="Ng V."/>
            <person name="Clum A."/>
            <person name="Steindorff A."/>
            <person name="Ohm R."/>
            <person name="Martin F."/>
            <person name="Silar P."/>
            <person name="Natvig D."/>
            <person name="Lalanne C."/>
            <person name="Gautier V."/>
            <person name="Ament-Velasquez S.L."/>
            <person name="Kruys A."/>
            <person name="Hutchinson M.I."/>
            <person name="Powell A.J."/>
            <person name="Barry K."/>
            <person name="Miller A.N."/>
            <person name="Grigoriev I.V."/>
            <person name="Debuchy R."/>
            <person name="Gladieux P."/>
            <person name="Thoren M.H."/>
            <person name="Johannesson H."/>
        </authorList>
    </citation>
    <scope>NUCLEOTIDE SEQUENCE</scope>
    <source>
        <strain evidence="3">CBS 560.94</strain>
    </source>
</reference>
<protein>
    <recommendedName>
        <fullName evidence="2">2EXR domain-containing protein</fullName>
    </recommendedName>
</protein>
<evidence type="ECO:0000259" key="2">
    <source>
        <dbReference type="Pfam" id="PF20150"/>
    </source>
</evidence>
<feature type="domain" description="2EXR" evidence="2">
    <location>
        <begin position="18"/>
        <end position="116"/>
    </location>
</feature>
<evidence type="ECO:0000256" key="1">
    <source>
        <dbReference type="SAM" id="MobiDB-lite"/>
    </source>
</evidence>
<dbReference type="EMBL" id="JAUEPP010000001">
    <property type="protein sequence ID" value="KAK3354894.1"/>
    <property type="molecule type" value="Genomic_DNA"/>
</dbReference>
<dbReference type="Proteomes" id="UP001278500">
    <property type="component" value="Unassembled WGS sequence"/>
</dbReference>
<evidence type="ECO:0000313" key="4">
    <source>
        <dbReference type="Proteomes" id="UP001278500"/>
    </source>
</evidence>